<dbReference type="Proteomes" id="UP000186104">
    <property type="component" value="Chromosome"/>
</dbReference>
<dbReference type="PANTHER" id="PTHR34703">
    <property type="entry name" value="ANTIPORTER SUBUNIT MNHG2-RELATED"/>
    <property type="match status" value="1"/>
</dbReference>
<dbReference type="GO" id="GO:0015385">
    <property type="term" value="F:sodium:proton antiporter activity"/>
    <property type="evidence" value="ECO:0007669"/>
    <property type="project" value="TreeGrafter"/>
</dbReference>
<evidence type="ECO:0000256" key="2">
    <source>
        <dbReference type="SAM" id="Phobius"/>
    </source>
</evidence>
<dbReference type="InterPro" id="IPR005133">
    <property type="entry name" value="PhaG_MnhG_YufB"/>
</dbReference>
<dbReference type="AlphaFoldDB" id="A0A173LRG5"/>
<dbReference type="STRING" id="499555.BJL86_2810"/>
<keyword evidence="2" id="KW-1133">Transmembrane helix</keyword>
<accession>A0A173LRG5</accession>
<sequence>MVSDIFSVIGVLLILFGCILTLAAGVGLVRFKDSLTRMHPAAKPQVLGLVAVLAGAALRLQKPLEVGVFLLAGLFAIITAPVVANRVSNVAYHESGQVRRDKSDPLEDA</sequence>
<evidence type="ECO:0000313" key="3">
    <source>
        <dbReference type="EMBL" id="ANI93570.1"/>
    </source>
</evidence>
<name>A0A173LRG5_9ACTN</name>
<proteinExistence type="inferred from homology"/>
<gene>
    <name evidence="3" type="ORF">BJL86_2810</name>
</gene>
<evidence type="ECO:0000256" key="1">
    <source>
        <dbReference type="ARBA" id="ARBA00008404"/>
    </source>
</evidence>
<organism evidence="3 4">
    <name type="scientific">Dietzia timorensis</name>
    <dbReference type="NCBI Taxonomy" id="499555"/>
    <lineage>
        <taxon>Bacteria</taxon>
        <taxon>Bacillati</taxon>
        <taxon>Actinomycetota</taxon>
        <taxon>Actinomycetes</taxon>
        <taxon>Mycobacteriales</taxon>
        <taxon>Dietziaceae</taxon>
        <taxon>Dietzia</taxon>
    </lineage>
</organism>
<protein>
    <submittedName>
        <fullName evidence="3">Putative antiporter subunit mnhG2</fullName>
    </submittedName>
</protein>
<dbReference type="EMBL" id="CP015961">
    <property type="protein sequence ID" value="ANI93570.1"/>
    <property type="molecule type" value="Genomic_DNA"/>
</dbReference>
<dbReference type="PANTHER" id="PTHR34703:SF1">
    <property type="entry name" value="ANTIPORTER SUBUNIT MNHG2-RELATED"/>
    <property type="match status" value="1"/>
</dbReference>
<dbReference type="RefSeq" id="WP_067478165.1">
    <property type="nucleotide sequence ID" value="NZ_CP015961.1"/>
</dbReference>
<keyword evidence="2" id="KW-0472">Membrane</keyword>
<keyword evidence="2" id="KW-0812">Transmembrane</keyword>
<feature type="transmembrane region" description="Helical" evidence="2">
    <location>
        <begin position="6"/>
        <end position="29"/>
    </location>
</feature>
<dbReference type="KEGG" id="dtm:BJL86_2810"/>
<dbReference type="Pfam" id="PF03334">
    <property type="entry name" value="PhaG_MnhG_YufB"/>
    <property type="match status" value="1"/>
</dbReference>
<keyword evidence="4" id="KW-1185">Reference proteome</keyword>
<reference evidence="3 4" key="1">
    <citation type="submission" date="2016-06" db="EMBL/GenBank/DDBJ databases">
        <title>Complete genome sequence of a saline-alkali tolerant type strain Dietzia timorensis ID05-A0528T.</title>
        <authorList>
            <person name="Wu X."/>
        </authorList>
    </citation>
    <scope>NUCLEOTIDE SEQUENCE [LARGE SCALE GENOMIC DNA]</scope>
    <source>
        <strain evidence="3 4">ID05-A0528</strain>
    </source>
</reference>
<comment type="similarity">
    <text evidence="1">Belongs to the CPA3 antiporters (TC 2.A.63) subunit G family.</text>
</comment>
<feature type="transmembrane region" description="Helical" evidence="2">
    <location>
        <begin position="66"/>
        <end position="84"/>
    </location>
</feature>
<evidence type="ECO:0000313" key="4">
    <source>
        <dbReference type="Proteomes" id="UP000186104"/>
    </source>
</evidence>